<gene>
    <name evidence="2" type="ORF">CR155_07375</name>
</gene>
<keyword evidence="2" id="KW-0808">Transferase</keyword>
<dbReference type="Gene3D" id="3.30.1310.20">
    <property type="entry name" value="PRTase-like"/>
    <property type="match status" value="1"/>
</dbReference>
<dbReference type="AlphaFoldDB" id="A0A2N4UHS5"/>
<proteinExistence type="predicted"/>
<dbReference type="OrthoDB" id="9810066at2"/>
<organism evidence="2 3">
    <name type="scientific">Pollutimonas nitritireducens</name>
    <dbReference type="NCBI Taxonomy" id="2045209"/>
    <lineage>
        <taxon>Bacteria</taxon>
        <taxon>Pseudomonadati</taxon>
        <taxon>Pseudomonadota</taxon>
        <taxon>Betaproteobacteria</taxon>
        <taxon>Burkholderiales</taxon>
        <taxon>Alcaligenaceae</taxon>
        <taxon>Pollutimonas</taxon>
    </lineage>
</organism>
<protein>
    <submittedName>
        <fullName evidence="2">Phosphoribosyl transferase</fullName>
    </submittedName>
</protein>
<name>A0A2N4UHS5_9BURK</name>
<dbReference type="EMBL" id="PDNV01000004">
    <property type="protein sequence ID" value="PLC54581.1"/>
    <property type="molecule type" value="Genomic_DNA"/>
</dbReference>
<sequence>MRALFKDRKDAGRQLGLALVDHFARRGDARRGDARRDDILVLGLARGGVPVAREVASLLRAPLDVLLVRKLGLPKQPEYAMGAIASGGVTVLDDEVIQTMGVSAQALDAVMARERKELARREALYRREPSSTIEGRTVILVDDGLATGSTMRAAIASVKRRLARAVVVAVPVAASETCEMIRQEADDVICLATPEIFRAVGLWYQDFPQVSDDEVREALA</sequence>
<dbReference type="InterPro" id="IPR029057">
    <property type="entry name" value="PRTase-like"/>
</dbReference>
<evidence type="ECO:0000313" key="3">
    <source>
        <dbReference type="Proteomes" id="UP000234328"/>
    </source>
</evidence>
<dbReference type="Gene3D" id="3.40.50.2020">
    <property type="match status" value="1"/>
</dbReference>
<dbReference type="SUPFAM" id="SSF53271">
    <property type="entry name" value="PRTase-like"/>
    <property type="match status" value="1"/>
</dbReference>
<dbReference type="Pfam" id="PF00156">
    <property type="entry name" value="Pribosyltran"/>
    <property type="match status" value="1"/>
</dbReference>
<dbReference type="RefSeq" id="WP_102069350.1">
    <property type="nucleotide sequence ID" value="NZ_PDNV01000004.1"/>
</dbReference>
<evidence type="ECO:0000259" key="1">
    <source>
        <dbReference type="Pfam" id="PF00156"/>
    </source>
</evidence>
<feature type="domain" description="Phosphoribosyltransferase" evidence="1">
    <location>
        <begin position="33"/>
        <end position="192"/>
    </location>
</feature>
<dbReference type="GO" id="GO:0016740">
    <property type="term" value="F:transferase activity"/>
    <property type="evidence" value="ECO:0007669"/>
    <property type="project" value="UniProtKB-KW"/>
</dbReference>
<dbReference type="InterPro" id="IPR000836">
    <property type="entry name" value="PRTase_dom"/>
</dbReference>
<keyword evidence="3" id="KW-1185">Reference proteome</keyword>
<comment type="caution">
    <text evidence="2">The sequence shown here is derived from an EMBL/GenBank/DDBJ whole genome shotgun (WGS) entry which is preliminary data.</text>
</comment>
<evidence type="ECO:0000313" key="2">
    <source>
        <dbReference type="EMBL" id="PLC54581.1"/>
    </source>
</evidence>
<dbReference type="CDD" id="cd06223">
    <property type="entry name" value="PRTases_typeI"/>
    <property type="match status" value="1"/>
</dbReference>
<dbReference type="Proteomes" id="UP000234328">
    <property type="component" value="Unassembled WGS sequence"/>
</dbReference>
<accession>A0A2N4UHS5</accession>
<reference evidence="2 3" key="1">
    <citation type="submission" date="2017-10" db="EMBL/GenBank/DDBJ databases">
        <title>Two draft genome sequences of Pusillimonas sp. strains isolated from a nitrate- and radionuclide-contaminated groundwater in Russia.</title>
        <authorList>
            <person name="Grouzdev D.S."/>
            <person name="Tourova T.P."/>
            <person name="Goeva M.A."/>
            <person name="Babich T.L."/>
            <person name="Sokolova D.S."/>
            <person name="Abdullin R."/>
            <person name="Poltaraus A.B."/>
            <person name="Toshchakov S.V."/>
            <person name="Nazina T.N."/>
        </authorList>
    </citation>
    <scope>NUCLEOTIDE SEQUENCE [LARGE SCALE GENOMIC DNA]</scope>
    <source>
        <strain evidence="2 3">JR1/69-2-13</strain>
    </source>
</reference>